<proteinExistence type="predicted"/>
<accession>A0A850PMP5</accession>
<protein>
    <submittedName>
        <fullName evidence="1">Uncharacterized protein</fullName>
    </submittedName>
</protein>
<gene>
    <name evidence="1" type="ORF">HLY00_1609</name>
</gene>
<dbReference type="Proteomes" id="UP000570517">
    <property type="component" value="Unassembled WGS sequence"/>
</dbReference>
<evidence type="ECO:0000313" key="1">
    <source>
        <dbReference type="EMBL" id="NVN51622.1"/>
    </source>
</evidence>
<name>A0A850PMP5_9MYCO</name>
<keyword evidence="2" id="KW-1185">Reference proteome</keyword>
<evidence type="ECO:0000313" key="2">
    <source>
        <dbReference type="Proteomes" id="UP000570517"/>
    </source>
</evidence>
<reference evidence="1 2" key="1">
    <citation type="submission" date="2020-05" db="EMBL/GenBank/DDBJ databases">
        <title>Draft genome sequence of Mycobacterium hippocampi DL, isolated from European seabass, Dicentrarchus labrax, reared in fish farms.</title>
        <authorList>
            <person name="Stathopoulou P."/>
            <person name="Asimakis E."/>
            <person name="Tzokas K."/>
            <person name="Batargias C."/>
            <person name="Tsiamis G."/>
        </authorList>
    </citation>
    <scope>NUCLEOTIDE SEQUENCE [LARGE SCALE GENOMIC DNA]</scope>
    <source>
        <strain evidence="1 2">DL</strain>
    </source>
</reference>
<organism evidence="1 2">
    <name type="scientific">Mycolicibacterium hippocampi</name>
    <dbReference type="NCBI Taxonomy" id="659824"/>
    <lineage>
        <taxon>Bacteria</taxon>
        <taxon>Bacillati</taxon>
        <taxon>Actinomycetota</taxon>
        <taxon>Actinomycetes</taxon>
        <taxon>Mycobacteriales</taxon>
        <taxon>Mycobacteriaceae</taxon>
        <taxon>Mycolicibacterium</taxon>
    </lineage>
</organism>
<dbReference type="RefSeq" id="WP_178359916.1">
    <property type="nucleotide sequence ID" value="NZ_JABFYL010000039.1"/>
</dbReference>
<comment type="caution">
    <text evidence="1">The sequence shown here is derived from an EMBL/GenBank/DDBJ whole genome shotgun (WGS) entry which is preliminary data.</text>
</comment>
<sequence>MRPEHVHLKTIEEAIAELHPLTVITSSPASVQYQYVGTIVENTLVLLTAAANSLDQGSRNITFSDFDNWISAMQAIHRSFYSSIHSAVEISLTDFCKDNNIDVSSTRSRKAESLISELCDSLTEKQKRDIRSLGGDNPAFMDYLGAVTKARIEDPTQRKIWNKFFDALSVLRNKASHSHPSLSDSDKKKLIDGGCGALVSEDGNLQLNSRNYKQVIDIVLQFFQVIGAHEAS</sequence>
<dbReference type="EMBL" id="JABFYL010000039">
    <property type="protein sequence ID" value="NVN51622.1"/>
    <property type="molecule type" value="Genomic_DNA"/>
</dbReference>
<dbReference type="AlphaFoldDB" id="A0A850PMP5"/>